<dbReference type="AlphaFoldDB" id="A0A1U8FXL2"/>
<dbReference type="InterPro" id="IPR002160">
    <property type="entry name" value="Prot_inh_Kunz-lg"/>
</dbReference>
<evidence type="ECO:0000256" key="3">
    <source>
        <dbReference type="SAM" id="SignalP"/>
    </source>
</evidence>
<dbReference type="CDD" id="cd23372">
    <property type="entry name" value="beta-trefoil_STI_CPI-like"/>
    <property type="match status" value="1"/>
</dbReference>
<dbReference type="Gene3D" id="2.80.10.50">
    <property type="match status" value="1"/>
</dbReference>
<feature type="chain" id="PRO_5030035577" evidence="3">
    <location>
        <begin position="19"/>
        <end position="230"/>
    </location>
</feature>
<proteinExistence type="inferred from homology"/>
<dbReference type="Proteomes" id="UP000222542">
    <property type="component" value="Unassembled WGS sequence"/>
</dbReference>
<dbReference type="InterPro" id="IPR011065">
    <property type="entry name" value="Kunitz_inhibitor_STI-like_sf"/>
</dbReference>
<keyword evidence="5" id="KW-1185">Reference proteome</keyword>
<dbReference type="SMART" id="SM00452">
    <property type="entry name" value="STI"/>
    <property type="match status" value="1"/>
</dbReference>
<dbReference type="EMBL" id="AYRZ02000001">
    <property type="protein sequence ID" value="PHT94091.1"/>
    <property type="molecule type" value="Genomic_DNA"/>
</dbReference>
<evidence type="ECO:0000256" key="1">
    <source>
        <dbReference type="ARBA" id="ARBA00005440"/>
    </source>
</evidence>
<gene>
    <name evidence="4" type="ORF">T459_01973</name>
</gene>
<comment type="similarity">
    <text evidence="1">Belongs to the protease inhibitor I3 (leguminous Kunitz-type inhibitor) family.</text>
</comment>
<sequence>MKCLLLLCLCLLPFVAFSSNFTSENPTVTSRSPPGREVLDSLGRFIEIRRSYRIGSTLAGALGGRVYLGATPNSAGPCPDGVFKSNSGGTDVRFIPYRNVGNPHPHAVQFLHINQDINIRFNTRNNNCDNYTIWKFGDYDASLDATLLGTRGGTIRERDSSWFKIVRAPQANSYRLLNCPGPIACPSCHLEGCRAVWAITMQDGRRRLALATAQNPPQLLRFPLSVNFVR</sequence>
<name>A0A1U8FXL2_CAPAN</name>
<dbReference type="STRING" id="4072.A0A1U8FXL2"/>
<dbReference type="PANTHER" id="PTHR33107">
    <property type="entry name" value="KUNITZ TRYPSIN INHIBITOR 2"/>
    <property type="match status" value="1"/>
</dbReference>
<reference evidence="4 5" key="2">
    <citation type="journal article" date="2017" name="Genome Biol.">
        <title>New reference genome sequences of hot pepper reveal the massive evolution of plant disease-resistance genes by retroduplication.</title>
        <authorList>
            <person name="Kim S."/>
            <person name="Park J."/>
            <person name="Yeom S.I."/>
            <person name="Kim Y.M."/>
            <person name="Seo E."/>
            <person name="Kim K.T."/>
            <person name="Kim M.S."/>
            <person name="Lee J.M."/>
            <person name="Cheong K."/>
            <person name="Shin H.S."/>
            <person name="Kim S.B."/>
            <person name="Han K."/>
            <person name="Lee J."/>
            <person name="Park M."/>
            <person name="Lee H.A."/>
            <person name="Lee H.Y."/>
            <person name="Lee Y."/>
            <person name="Oh S."/>
            <person name="Lee J.H."/>
            <person name="Choi E."/>
            <person name="Choi E."/>
            <person name="Lee S.E."/>
            <person name="Jeon J."/>
            <person name="Kim H."/>
            <person name="Choi G."/>
            <person name="Song H."/>
            <person name="Lee J."/>
            <person name="Lee S.C."/>
            <person name="Kwon J.K."/>
            <person name="Lee H.Y."/>
            <person name="Koo N."/>
            <person name="Hong Y."/>
            <person name="Kim R.W."/>
            <person name="Kang W.H."/>
            <person name="Huh J.H."/>
            <person name="Kang B.C."/>
            <person name="Yang T.J."/>
            <person name="Lee Y.H."/>
            <person name="Bennetzen J.L."/>
            <person name="Choi D."/>
        </authorList>
    </citation>
    <scope>NUCLEOTIDE SEQUENCE [LARGE SCALE GENOMIC DNA]</scope>
    <source>
        <strain evidence="5">cv. CM334</strain>
    </source>
</reference>
<evidence type="ECO:0000313" key="4">
    <source>
        <dbReference type="EMBL" id="PHT94091.1"/>
    </source>
</evidence>
<dbReference type="Pfam" id="PF00197">
    <property type="entry name" value="Kunitz_legume"/>
    <property type="match status" value="1"/>
</dbReference>
<dbReference type="SUPFAM" id="SSF50386">
    <property type="entry name" value="STI-like"/>
    <property type="match status" value="1"/>
</dbReference>
<dbReference type="KEGG" id="cann:107862773"/>
<feature type="signal peptide" evidence="3">
    <location>
        <begin position="1"/>
        <end position="18"/>
    </location>
</feature>
<evidence type="ECO:0000313" key="5">
    <source>
        <dbReference type="Proteomes" id="UP000222542"/>
    </source>
</evidence>
<protein>
    <submittedName>
        <fullName evidence="4">Uncharacterized protein</fullName>
    </submittedName>
</protein>
<dbReference type="OrthoDB" id="1918435at2759"/>
<comment type="caution">
    <text evidence="4">The sequence shown here is derived from an EMBL/GenBank/DDBJ whole genome shotgun (WGS) entry which is preliminary data.</text>
</comment>
<reference evidence="4 5" key="1">
    <citation type="journal article" date="2014" name="Nat. Genet.">
        <title>Genome sequence of the hot pepper provides insights into the evolution of pungency in Capsicum species.</title>
        <authorList>
            <person name="Kim S."/>
            <person name="Park M."/>
            <person name="Yeom S.I."/>
            <person name="Kim Y.M."/>
            <person name="Lee J.M."/>
            <person name="Lee H.A."/>
            <person name="Seo E."/>
            <person name="Choi J."/>
            <person name="Cheong K."/>
            <person name="Kim K.T."/>
            <person name="Jung K."/>
            <person name="Lee G.W."/>
            <person name="Oh S.K."/>
            <person name="Bae C."/>
            <person name="Kim S.B."/>
            <person name="Lee H.Y."/>
            <person name="Kim S.Y."/>
            <person name="Kim M.S."/>
            <person name="Kang B.C."/>
            <person name="Jo Y.D."/>
            <person name="Yang H.B."/>
            <person name="Jeong H.J."/>
            <person name="Kang W.H."/>
            <person name="Kwon J.K."/>
            <person name="Shin C."/>
            <person name="Lim J.Y."/>
            <person name="Park J.H."/>
            <person name="Huh J.H."/>
            <person name="Kim J.S."/>
            <person name="Kim B.D."/>
            <person name="Cohen O."/>
            <person name="Paran I."/>
            <person name="Suh M.C."/>
            <person name="Lee S.B."/>
            <person name="Kim Y.K."/>
            <person name="Shin Y."/>
            <person name="Noh S.J."/>
            <person name="Park J."/>
            <person name="Seo Y.S."/>
            <person name="Kwon S.Y."/>
            <person name="Kim H.A."/>
            <person name="Park J.M."/>
            <person name="Kim H.J."/>
            <person name="Choi S.B."/>
            <person name="Bosland P.W."/>
            <person name="Reeves G."/>
            <person name="Jo S.H."/>
            <person name="Lee B.W."/>
            <person name="Cho H.T."/>
            <person name="Choi H.S."/>
            <person name="Lee M.S."/>
            <person name="Yu Y."/>
            <person name="Do Choi Y."/>
            <person name="Park B.S."/>
            <person name="van Deynze A."/>
            <person name="Ashrafi H."/>
            <person name="Hill T."/>
            <person name="Kim W.T."/>
            <person name="Pai H.S."/>
            <person name="Ahn H.K."/>
            <person name="Yeam I."/>
            <person name="Giovannoni J.J."/>
            <person name="Rose J.K."/>
            <person name="Sorensen I."/>
            <person name="Lee S.J."/>
            <person name="Kim R.W."/>
            <person name="Choi I.Y."/>
            <person name="Choi B.S."/>
            <person name="Lim J.S."/>
            <person name="Lee Y.H."/>
            <person name="Choi D."/>
        </authorList>
    </citation>
    <scope>NUCLEOTIDE SEQUENCE [LARGE SCALE GENOMIC DNA]</scope>
    <source>
        <strain evidence="5">cv. CM334</strain>
    </source>
</reference>
<evidence type="ECO:0000256" key="2">
    <source>
        <dbReference type="ARBA" id="ARBA00022690"/>
    </source>
</evidence>
<keyword evidence="3" id="KW-0732">Signal</keyword>
<dbReference type="PANTHER" id="PTHR33107:SF61">
    <property type="entry name" value="KUNITZ-TYPE PROTEASE INHIBITOR"/>
    <property type="match status" value="1"/>
</dbReference>
<dbReference type="OMA" id="LHINQDI"/>
<dbReference type="SMR" id="A0A1U8FXL2"/>
<organism evidence="4 5">
    <name type="scientific">Capsicum annuum</name>
    <name type="common">Capsicum pepper</name>
    <dbReference type="NCBI Taxonomy" id="4072"/>
    <lineage>
        <taxon>Eukaryota</taxon>
        <taxon>Viridiplantae</taxon>
        <taxon>Streptophyta</taxon>
        <taxon>Embryophyta</taxon>
        <taxon>Tracheophyta</taxon>
        <taxon>Spermatophyta</taxon>
        <taxon>Magnoliopsida</taxon>
        <taxon>eudicotyledons</taxon>
        <taxon>Gunneridae</taxon>
        <taxon>Pentapetalae</taxon>
        <taxon>asterids</taxon>
        <taxon>lamiids</taxon>
        <taxon>Solanales</taxon>
        <taxon>Solanaceae</taxon>
        <taxon>Solanoideae</taxon>
        <taxon>Capsiceae</taxon>
        <taxon>Capsicum</taxon>
    </lineage>
</organism>
<keyword evidence="2" id="KW-0646">Protease inhibitor</keyword>
<dbReference type="GO" id="GO:0004866">
    <property type="term" value="F:endopeptidase inhibitor activity"/>
    <property type="evidence" value="ECO:0007669"/>
    <property type="project" value="InterPro"/>
</dbReference>
<dbReference type="Gramene" id="PHT94091">
    <property type="protein sequence ID" value="PHT94091"/>
    <property type="gene ID" value="T459_01973"/>
</dbReference>
<accession>A0A1U8FXL2</accession>